<proteinExistence type="predicted"/>
<sequence>MKKIYFVRHCSAYGQHIDSPLTETGITQAKQLSQFFKQQNISIDKIISSPYLRAIETIKPYAEEHNISISIDQRLKERILSEEPLDDWLDVLEHSFQDPDYKLPGGESASEVSTRANQVVTSVLEDDSITNTIIVSHGNLLAIVFKMFDSNYGFEQWKELRNPDVFLLKHEKNNVSLNRIWDG</sequence>
<accession>A0A495AHK3</accession>
<dbReference type="Proteomes" id="UP000269301">
    <property type="component" value="Unassembled WGS sequence"/>
</dbReference>
<dbReference type="Pfam" id="PF00300">
    <property type="entry name" value="His_Phos_1"/>
    <property type="match status" value="1"/>
</dbReference>
<dbReference type="Gene3D" id="3.40.50.1240">
    <property type="entry name" value="Phosphoglycerate mutase-like"/>
    <property type="match status" value="1"/>
</dbReference>
<dbReference type="OrthoDB" id="512570at2"/>
<dbReference type="InterPro" id="IPR013078">
    <property type="entry name" value="His_Pase_superF_clade-1"/>
</dbReference>
<dbReference type="GO" id="GO:0016791">
    <property type="term" value="F:phosphatase activity"/>
    <property type="evidence" value="ECO:0007669"/>
    <property type="project" value="TreeGrafter"/>
</dbReference>
<dbReference type="SMART" id="SM00855">
    <property type="entry name" value="PGAM"/>
    <property type="match status" value="1"/>
</dbReference>
<comment type="caution">
    <text evidence="1">The sequence shown here is derived from an EMBL/GenBank/DDBJ whole genome shotgun (WGS) entry which is preliminary data.</text>
</comment>
<dbReference type="SUPFAM" id="SSF53254">
    <property type="entry name" value="Phosphoglycerate mutase-like"/>
    <property type="match status" value="1"/>
</dbReference>
<dbReference type="PANTHER" id="PTHR48100">
    <property type="entry name" value="BROAD-SPECIFICITY PHOSPHATASE YOR283W-RELATED"/>
    <property type="match status" value="1"/>
</dbReference>
<dbReference type="AlphaFoldDB" id="A0A495AHK3"/>
<dbReference type="RefSeq" id="WP_121203077.1">
    <property type="nucleotide sequence ID" value="NZ_RBZP01000001.1"/>
</dbReference>
<name>A0A495AHK3_9BACI</name>
<evidence type="ECO:0000313" key="1">
    <source>
        <dbReference type="EMBL" id="RKQ38005.1"/>
    </source>
</evidence>
<protein>
    <submittedName>
        <fullName evidence="1">Histidine phosphatase family protein</fullName>
    </submittedName>
</protein>
<evidence type="ECO:0000313" key="2">
    <source>
        <dbReference type="Proteomes" id="UP000269301"/>
    </source>
</evidence>
<dbReference type="GO" id="GO:0005737">
    <property type="term" value="C:cytoplasm"/>
    <property type="evidence" value="ECO:0007669"/>
    <property type="project" value="TreeGrafter"/>
</dbReference>
<dbReference type="EMBL" id="RBZP01000001">
    <property type="protein sequence ID" value="RKQ38005.1"/>
    <property type="molecule type" value="Genomic_DNA"/>
</dbReference>
<dbReference type="InterPro" id="IPR050275">
    <property type="entry name" value="PGM_Phosphatase"/>
</dbReference>
<gene>
    <name evidence="1" type="ORF">D8M06_02050</name>
</gene>
<dbReference type="CDD" id="cd07067">
    <property type="entry name" value="HP_PGM_like"/>
    <property type="match status" value="1"/>
</dbReference>
<organism evidence="1 2">
    <name type="scientific">Oceanobacillus halophilus</name>
    <dbReference type="NCBI Taxonomy" id="930130"/>
    <lineage>
        <taxon>Bacteria</taxon>
        <taxon>Bacillati</taxon>
        <taxon>Bacillota</taxon>
        <taxon>Bacilli</taxon>
        <taxon>Bacillales</taxon>
        <taxon>Bacillaceae</taxon>
        <taxon>Oceanobacillus</taxon>
    </lineage>
</organism>
<keyword evidence="2" id="KW-1185">Reference proteome</keyword>
<dbReference type="InterPro" id="IPR029033">
    <property type="entry name" value="His_PPase_superfam"/>
</dbReference>
<reference evidence="1 2" key="1">
    <citation type="journal article" date="2016" name="Int. J. Syst. Evol. Microbiol.">
        <title>Oceanobacillus halophilus sp. nov., a novel moderately halophilic bacterium from a hypersaline lake.</title>
        <authorList>
            <person name="Amoozegar M.A."/>
            <person name="Bagheri M."/>
            <person name="Makhdoumi A."/>
            <person name="Nikou M.M."/>
            <person name="Fazeli S.A.S."/>
            <person name="Schumann P."/>
            <person name="Sproer C."/>
            <person name="Sanchez-Porro C."/>
            <person name="Ventosa A."/>
        </authorList>
    </citation>
    <scope>NUCLEOTIDE SEQUENCE [LARGE SCALE GENOMIC DNA]</scope>
    <source>
        <strain evidence="1 2">DSM 23996</strain>
    </source>
</reference>
<dbReference type="PANTHER" id="PTHR48100:SF1">
    <property type="entry name" value="HISTIDINE PHOSPHATASE FAMILY PROTEIN-RELATED"/>
    <property type="match status" value="1"/>
</dbReference>